<evidence type="ECO:0000256" key="1">
    <source>
        <dbReference type="ARBA" id="ARBA00001946"/>
    </source>
</evidence>
<dbReference type="PANTHER" id="PTHR30040:SF2">
    <property type="entry name" value="FAD:PROTEIN FMN TRANSFERASE"/>
    <property type="match status" value="1"/>
</dbReference>
<evidence type="ECO:0000256" key="8">
    <source>
        <dbReference type="ARBA" id="ARBA00022842"/>
    </source>
</evidence>
<evidence type="ECO:0000256" key="2">
    <source>
        <dbReference type="ARBA" id="ARBA00011955"/>
    </source>
</evidence>
<dbReference type="InterPro" id="IPR024932">
    <property type="entry name" value="ApbE"/>
</dbReference>
<dbReference type="EC" id="2.7.1.180" evidence="2 11"/>
<keyword evidence="8 11" id="KW-0460">Magnesium</keyword>
<evidence type="ECO:0000256" key="10">
    <source>
        <dbReference type="ARBA" id="ARBA00048540"/>
    </source>
</evidence>
<comment type="catalytic activity">
    <reaction evidence="10 11">
        <text>L-threonyl-[protein] + FAD = FMN-L-threonyl-[protein] + AMP + H(+)</text>
        <dbReference type="Rhea" id="RHEA:36847"/>
        <dbReference type="Rhea" id="RHEA-COMP:11060"/>
        <dbReference type="Rhea" id="RHEA-COMP:11061"/>
        <dbReference type="ChEBI" id="CHEBI:15378"/>
        <dbReference type="ChEBI" id="CHEBI:30013"/>
        <dbReference type="ChEBI" id="CHEBI:57692"/>
        <dbReference type="ChEBI" id="CHEBI:74257"/>
        <dbReference type="ChEBI" id="CHEBI:456215"/>
        <dbReference type="EC" id="2.7.1.180"/>
    </reaction>
</comment>
<sequence length="299" mass="32370">MGTAIQVELWSEDRAQAEAAMAAVIAEMHRIDAAMSPHKATSELSRINREASARPVPLSEEMFGLLTRALHFSALSDGAFDVTFASAGQLYDYRAGVGPNDAALEVARTLIGWRGLLLQPDTRSVRFARHGMRIDLGGFAKGHAVDNGIAILRRHGIAHAMVSAGGDSHVLGDRRGRPWTIGVRDPRREGEMVAVLPLEDVAISTSGDYERFFERDGVRHHHLIDPRTGQSARGVRSVTILADDGLTSEALSKCVFVMGWERGLRFIESQPGVDAVVVDADGGLHYSSGLLNQTDGRAQ</sequence>
<organism evidence="12 13">
    <name type="scientific">Pelomonas candidula</name>
    <dbReference type="NCBI Taxonomy" id="3299025"/>
    <lineage>
        <taxon>Bacteria</taxon>
        <taxon>Pseudomonadati</taxon>
        <taxon>Pseudomonadota</taxon>
        <taxon>Betaproteobacteria</taxon>
        <taxon>Burkholderiales</taxon>
        <taxon>Sphaerotilaceae</taxon>
        <taxon>Roseateles</taxon>
    </lineage>
</organism>
<dbReference type="Proteomes" id="UP001606134">
    <property type="component" value="Unassembled WGS sequence"/>
</dbReference>
<dbReference type="Pfam" id="PF02424">
    <property type="entry name" value="ApbE"/>
    <property type="match status" value="1"/>
</dbReference>
<dbReference type="GO" id="GO:0016740">
    <property type="term" value="F:transferase activity"/>
    <property type="evidence" value="ECO:0007669"/>
    <property type="project" value="UniProtKB-KW"/>
</dbReference>
<keyword evidence="5 11" id="KW-0808">Transferase</keyword>
<dbReference type="EMBL" id="JBIGIC010000012">
    <property type="protein sequence ID" value="MFG6489238.1"/>
    <property type="molecule type" value="Genomic_DNA"/>
</dbReference>
<accession>A0ABW7HH53</accession>
<dbReference type="SUPFAM" id="SSF143631">
    <property type="entry name" value="ApbE-like"/>
    <property type="match status" value="1"/>
</dbReference>
<evidence type="ECO:0000256" key="3">
    <source>
        <dbReference type="ARBA" id="ARBA00016337"/>
    </source>
</evidence>
<gene>
    <name evidence="12" type="ORF">ACG04R_21320</name>
</gene>
<proteinExistence type="inferred from homology"/>
<dbReference type="Gene3D" id="3.10.520.10">
    <property type="entry name" value="ApbE-like domains"/>
    <property type="match status" value="1"/>
</dbReference>
<evidence type="ECO:0000313" key="13">
    <source>
        <dbReference type="Proteomes" id="UP001606134"/>
    </source>
</evidence>
<evidence type="ECO:0000256" key="11">
    <source>
        <dbReference type="PIRNR" id="PIRNR006268"/>
    </source>
</evidence>
<name>A0ABW7HH53_9BURK</name>
<reference evidence="12 13" key="1">
    <citation type="submission" date="2024-08" db="EMBL/GenBank/DDBJ databases">
        <authorList>
            <person name="Lu H."/>
        </authorList>
    </citation>
    <scope>NUCLEOTIDE SEQUENCE [LARGE SCALE GENOMIC DNA]</scope>
    <source>
        <strain evidence="12 13">BYS78W</strain>
    </source>
</reference>
<evidence type="ECO:0000256" key="6">
    <source>
        <dbReference type="ARBA" id="ARBA00022723"/>
    </source>
</evidence>
<keyword evidence="13" id="KW-1185">Reference proteome</keyword>
<dbReference type="RefSeq" id="WP_394415567.1">
    <property type="nucleotide sequence ID" value="NZ_JBIGIC010000012.1"/>
</dbReference>
<evidence type="ECO:0000256" key="9">
    <source>
        <dbReference type="ARBA" id="ARBA00031306"/>
    </source>
</evidence>
<comment type="similarity">
    <text evidence="11">Belongs to the ApbE family.</text>
</comment>
<evidence type="ECO:0000313" key="12">
    <source>
        <dbReference type="EMBL" id="MFG6489238.1"/>
    </source>
</evidence>
<evidence type="ECO:0000256" key="5">
    <source>
        <dbReference type="ARBA" id="ARBA00022679"/>
    </source>
</evidence>
<protein>
    <recommendedName>
        <fullName evidence="3 11">FAD:protein FMN transferase</fullName>
        <ecNumber evidence="2 11">2.7.1.180</ecNumber>
    </recommendedName>
    <alternativeName>
        <fullName evidence="9 11">Flavin transferase</fullName>
    </alternativeName>
</protein>
<keyword evidence="6 11" id="KW-0479">Metal-binding</keyword>
<evidence type="ECO:0000256" key="7">
    <source>
        <dbReference type="ARBA" id="ARBA00022827"/>
    </source>
</evidence>
<dbReference type="PIRSF" id="PIRSF006268">
    <property type="entry name" value="ApbE"/>
    <property type="match status" value="1"/>
</dbReference>
<keyword evidence="7 11" id="KW-0274">FAD</keyword>
<dbReference type="PANTHER" id="PTHR30040">
    <property type="entry name" value="THIAMINE BIOSYNTHESIS LIPOPROTEIN APBE"/>
    <property type="match status" value="1"/>
</dbReference>
<comment type="caution">
    <text evidence="12">The sequence shown here is derived from an EMBL/GenBank/DDBJ whole genome shotgun (WGS) entry which is preliminary data.</text>
</comment>
<keyword evidence="4 11" id="KW-0285">Flavoprotein</keyword>
<comment type="cofactor">
    <cofactor evidence="1">
        <name>Mg(2+)</name>
        <dbReference type="ChEBI" id="CHEBI:18420"/>
    </cofactor>
</comment>
<evidence type="ECO:0000256" key="4">
    <source>
        <dbReference type="ARBA" id="ARBA00022630"/>
    </source>
</evidence>
<dbReference type="InterPro" id="IPR003374">
    <property type="entry name" value="ApbE-like_sf"/>
</dbReference>